<comment type="caution">
    <text evidence="2">The sequence shown here is derived from an EMBL/GenBank/DDBJ whole genome shotgun (WGS) entry which is preliminary data.</text>
</comment>
<reference evidence="2 3" key="1">
    <citation type="journal article" date="2018" name="Front. Plant Sci.">
        <title>Red Clover (Trifolium pratense) and Zigzag Clover (T. medium) - A Picture of Genomic Similarities and Differences.</title>
        <authorList>
            <person name="Dluhosova J."/>
            <person name="Istvanek J."/>
            <person name="Nedelnik J."/>
            <person name="Repkova J."/>
        </authorList>
    </citation>
    <scope>NUCLEOTIDE SEQUENCE [LARGE SCALE GENOMIC DNA]</scope>
    <source>
        <strain evidence="3">cv. 10/8</strain>
        <tissue evidence="2">Leaf</tissue>
    </source>
</reference>
<organism evidence="2 3">
    <name type="scientific">Trifolium medium</name>
    <dbReference type="NCBI Taxonomy" id="97028"/>
    <lineage>
        <taxon>Eukaryota</taxon>
        <taxon>Viridiplantae</taxon>
        <taxon>Streptophyta</taxon>
        <taxon>Embryophyta</taxon>
        <taxon>Tracheophyta</taxon>
        <taxon>Spermatophyta</taxon>
        <taxon>Magnoliopsida</taxon>
        <taxon>eudicotyledons</taxon>
        <taxon>Gunneridae</taxon>
        <taxon>Pentapetalae</taxon>
        <taxon>rosids</taxon>
        <taxon>fabids</taxon>
        <taxon>Fabales</taxon>
        <taxon>Fabaceae</taxon>
        <taxon>Papilionoideae</taxon>
        <taxon>50 kb inversion clade</taxon>
        <taxon>NPAAA clade</taxon>
        <taxon>Hologalegina</taxon>
        <taxon>IRL clade</taxon>
        <taxon>Trifolieae</taxon>
        <taxon>Trifolium</taxon>
    </lineage>
</organism>
<name>A0A392UAF5_9FABA</name>
<sequence length="68" mass="7278">MSGTLVNVTESSTELSAMSFDGWKTCKDGRLVVGGAETIATSSETGRKKKKKQIRARARVSRSGMLDA</sequence>
<keyword evidence="3" id="KW-1185">Reference proteome</keyword>
<evidence type="ECO:0000256" key="1">
    <source>
        <dbReference type="SAM" id="MobiDB-lite"/>
    </source>
</evidence>
<evidence type="ECO:0000313" key="3">
    <source>
        <dbReference type="Proteomes" id="UP000265520"/>
    </source>
</evidence>
<protein>
    <submittedName>
        <fullName evidence="2">Uncharacterized protein</fullName>
    </submittedName>
</protein>
<feature type="region of interest" description="Disordered" evidence="1">
    <location>
        <begin position="42"/>
        <end position="68"/>
    </location>
</feature>
<dbReference type="Proteomes" id="UP000265520">
    <property type="component" value="Unassembled WGS sequence"/>
</dbReference>
<accession>A0A392UAF5</accession>
<dbReference type="EMBL" id="LXQA010777035">
    <property type="protein sequence ID" value="MCI70491.1"/>
    <property type="molecule type" value="Genomic_DNA"/>
</dbReference>
<proteinExistence type="predicted"/>
<evidence type="ECO:0000313" key="2">
    <source>
        <dbReference type="EMBL" id="MCI70491.1"/>
    </source>
</evidence>
<dbReference type="AlphaFoldDB" id="A0A392UAF5"/>
<feature type="compositionally biased region" description="Basic residues" evidence="1">
    <location>
        <begin position="47"/>
        <end position="60"/>
    </location>
</feature>
<feature type="non-terminal residue" evidence="2">
    <location>
        <position position="68"/>
    </location>
</feature>